<name>A0A4Z1H1J3_9HELO</name>
<keyword evidence="2" id="KW-1185">Reference proteome</keyword>
<sequence length="83" mass="9348">MACTLPNRVKMGLDAMQTYASNPRAMLKIMPTISKTVPSIRIETMVSIAYKKTIGKFCNEEELIESRGGFESEVCGYDIYVFE</sequence>
<organism evidence="1 2">
    <name type="scientific">Botrytis hyacinthi</name>
    <dbReference type="NCBI Taxonomy" id="278943"/>
    <lineage>
        <taxon>Eukaryota</taxon>
        <taxon>Fungi</taxon>
        <taxon>Dikarya</taxon>
        <taxon>Ascomycota</taxon>
        <taxon>Pezizomycotina</taxon>
        <taxon>Leotiomycetes</taxon>
        <taxon>Helotiales</taxon>
        <taxon>Sclerotiniaceae</taxon>
        <taxon>Botrytis</taxon>
    </lineage>
</organism>
<reference evidence="1 2" key="1">
    <citation type="submission" date="2017-12" db="EMBL/GenBank/DDBJ databases">
        <title>Comparative genomics of Botrytis spp.</title>
        <authorList>
            <person name="Valero-Jimenez C.A."/>
            <person name="Tapia P."/>
            <person name="Veloso J."/>
            <person name="Silva-Moreno E."/>
            <person name="Staats M."/>
            <person name="Valdes J.H."/>
            <person name="Van Kan J.A.L."/>
        </authorList>
    </citation>
    <scope>NUCLEOTIDE SEQUENCE [LARGE SCALE GENOMIC DNA]</scope>
    <source>
        <strain evidence="1 2">Bh0001</strain>
    </source>
</reference>
<dbReference type="Proteomes" id="UP000297814">
    <property type="component" value="Unassembled WGS sequence"/>
</dbReference>
<gene>
    <name evidence="1" type="ORF">BHYA_0027g00170</name>
</gene>
<evidence type="ECO:0000313" key="2">
    <source>
        <dbReference type="Proteomes" id="UP000297814"/>
    </source>
</evidence>
<dbReference type="EMBL" id="PQXK01000027">
    <property type="protein sequence ID" value="TGO41040.1"/>
    <property type="molecule type" value="Genomic_DNA"/>
</dbReference>
<proteinExistence type="predicted"/>
<accession>A0A4Z1H1J3</accession>
<protein>
    <submittedName>
        <fullName evidence="1">Uncharacterized protein</fullName>
    </submittedName>
</protein>
<evidence type="ECO:0000313" key="1">
    <source>
        <dbReference type="EMBL" id="TGO41040.1"/>
    </source>
</evidence>
<comment type="caution">
    <text evidence="1">The sequence shown here is derived from an EMBL/GenBank/DDBJ whole genome shotgun (WGS) entry which is preliminary data.</text>
</comment>
<dbReference type="AlphaFoldDB" id="A0A4Z1H1J3"/>